<dbReference type="AlphaFoldDB" id="A0A2T2XLG8"/>
<dbReference type="EMBL" id="PXYW01000002">
    <property type="protein sequence ID" value="PSR35333.1"/>
    <property type="molecule type" value="Genomic_DNA"/>
</dbReference>
<keyword evidence="1" id="KW-0732">Signal</keyword>
<feature type="domain" description="G5" evidence="2">
    <location>
        <begin position="220"/>
        <end position="254"/>
    </location>
</feature>
<dbReference type="InterPro" id="IPR011098">
    <property type="entry name" value="G5_dom"/>
</dbReference>
<name>A0A2T2XLG8_9FIRM</name>
<gene>
    <name evidence="3" type="ORF">C7B46_01295</name>
</gene>
<comment type="caution">
    <text evidence="3">The sequence shown here is derived from an EMBL/GenBank/DDBJ whole genome shotgun (WGS) entry which is preliminary data.</text>
</comment>
<organism evidence="3 4">
    <name type="scientific">Sulfobacillus benefaciens</name>
    <dbReference type="NCBI Taxonomy" id="453960"/>
    <lineage>
        <taxon>Bacteria</taxon>
        <taxon>Bacillati</taxon>
        <taxon>Bacillota</taxon>
        <taxon>Clostridia</taxon>
        <taxon>Eubacteriales</taxon>
        <taxon>Clostridiales Family XVII. Incertae Sedis</taxon>
        <taxon>Sulfobacillus</taxon>
    </lineage>
</organism>
<dbReference type="Pfam" id="PF07501">
    <property type="entry name" value="G5"/>
    <property type="match status" value="1"/>
</dbReference>
<protein>
    <submittedName>
        <fullName evidence="3">Vanomycin resistance protein VanB</fullName>
    </submittedName>
</protein>
<evidence type="ECO:0000256" key="1">
    <source>
        <dbReference type="ARBA" id="ARBA00022729"/>
    </source>
</evidence>
<dbReference type="InterPro" id="IPR007391">
    <property type="entry name" value="Vancomycin_resist_VanW"/>
</dbReference>
<dbReference type="InterPro" id="IPR052913">
    <property type="entry name" value="Glycopeptide_resist_protein"/>
</dbReference>
<accession>A0A2T2XLG8</accession>
<sequence>MRLWFLTIWLALWPNTPVPTIIGPHGGALWARLEYRVPSPVVAEKLPGQAQAKNLKLPYVLGTRTTNYYHATPSQAKNIELVAERLNGVVVEPHQVFSYYKVVGPYTAENGYGWGRAFVGDRIVPSVGGGVCQGSSTLYSALLRTGLPIIERHQHGLTVPYLPPGEDATVSSDYLNFRFRNNRDTPILIAAQGGNRHLTVTVWGATPGPEISVQHKILAKYPFRTITRINPALKPGTTKILAPGQDGVRVESWLEVHSPSGVQRHDLGIDQYRASPRIVETNPA</sequence>
<dbReference type="PANTHER" id="PTHR35788">
    <property type="entry name" value="EXPORTED PROTEIN-RELATED"/>
    <property type="match status" value="1"/>
</dbReference>
<evidence type="ECO:0000259" key="2">
    <source>
        <dbReference type="Pfam" id="PF07501"/>
    </source>
</evidence>
<evidence type="ECO:0000313" key="4">
    <source>
        <dbReference type="Proteomes" id="UP000242972"/>
    </source>
</evidence>
<dbReference type="Pfam" id="PF04294">
    <property type="entry name" value="VanW"/>
    <property type="match status" value="1"/>
</dbReference>
<evidence type="ECO:0000313" key="3">
    <source>
        <dbReference type="EMBL" id="PSR35333.1"/>
    </source>
</evidence>
<dbReference type="Proteomes" id="UP000242972">
    <property type="component" value="Unassembled WGS sequence"/>
</dbReference>
<reference evidence="3 4" key="1">
    <citation type="journal article" date="2014" name="BMC Genomics">
        <title>Comparison of environmental and isolate Sulfobacillus genomes reveals diverse carbon, sulfur, nitrogen, and hydrogen metabolisms.</title>
        <authorList>
            <person name="Justice N.B."/>
            <person name="Norman A."/>
            <person name="Brown C.T."/>
            <person name="Singh A."/>
            <person name="Thomas B.C."/>
            <person name="Banfield J.F."/>
        </authorList>
    </citation>
    <scope>NUCLEOTIDE SEQUENCE [LARGE SCALE GENOMIC DNA]</scope>
    <source>
        <strain evidence="3">AMDSBA4</strain>
    </source>
</reference>
<proteinExistence type="predicted"/>
<dbReference type="PANTHER" id="PTHR35788:SF1">
    <property type="entry name" value="EXPORTED PROTEIN"/>
    <property type="match status" value="1"/>
</dbReference>